<evidence type="ECO:0000313" key="3">
    <source>
        <dbReference type="Proteomes" id="UP001301728"/>
    </source>
</evidence>
<feature type="transmembrane region" description="Helical" evidence="1">
    <location>
        <begin position="89"/>
        <end position="108"/>
    </location>
</feature>
<keyword evidence="3" id="KW-1185">Reference proteome</keyword>
<feature type="transmembrane region" description="Helical" evidence="1">
    <location>
        <begin position="20"/>
        <end position="38"/>
    </location>
</feature>
<organism evidence="2 3">
    <name type="scientific">Limnoraphis robusta CCNP1315</name>
    <dbReference type="NCBI Taxonomy" id="3110306"/>
    <lineage>
        <taxon>Bacteria</taxon>
        <taxon>Bacillati</taxon>
        <taxon>Cyanobacteriota</taxon>
        <taxon>Cyanophyceae</taxon>
        <taxon>Oscillatoriophycideae</taxon>
        <taxon>Oscillatoriales</taxon>
        <taxon>Sirenicapillariaceae</taxon>
        <taxon>Limnoraphis</taxon>
    </lineage>
</organism>
<feature type="transmembrane region" description="Helical" evidence="1">
    <location>
        <begin position="382"/>
        <end position="400"/>
    </location>
</feature>
<keyword evidence="1" id="KW-1133">Transmembrane helix</keyword>
<protein>
    <recommendedName>
        <fullName evidence="4">Glycosyltransferase RgtA/B/C/D-like domain-containing protein</fullName>
    </recommendedName>
</protein>
<feature type="transmembrane region" description="Helical" evidence="1">
    <location>
        <begin position="200"/>
        <end position="219"/>
    </location>
</feature>
<proteinExistence type="predicted"/>
<dbReference type="EMBL" id="JAYGHT010000011">
    <property type="protein sequence ID" value="MEA5518557.1"/>
    <property type="molecule type" value="Genomic_DNA"/>
</dbReference>
<evidence type="ECO:0000313" key="2">
    <source>
        <dbReference type="EMBL" id="MEA5518557.1"/>
    </source>
</evidence>
<dbReference type="RefSeq" id="WP_323275946.1">
    <property type="nucleotide sequence ID" value="NZ_JAYGHT010000011.1"/>
</dbReference>
<feature type="transmembrane region" description="Helical" evidence="1">
    <location>
        <begin position="155"/>
        <end position="180"/>
    </location>
</feature>
<keyword evidence="1" id="KW-0812">Transmembrane</keyword>
<sequence length="531" mass="61296">MSKINHLDLVKKYALVENSIILAFIIFGFVGILHHEIWRDEFQAWLLARDSASLIELFHNIQYEGHPGLWHLCLYGLSRITHNPLIMQVFHLFISVILVTLIVKFSPFSPVQKFLLSFGYYFFYEYTIISRNYNLGVLFIFLFCIIYSRVKVRPILLATLLALMANVNVFTFILSFALSLTLVDHIYSQFKANTLNPNKIVISLLILISGWAISLFQIIRPLISQEKVIRPIQSSAEQVQSNPGLLQEIKRLGIAFIDIWRSYVPIPFHLNNNFWNTNILTHNNLFPSVGGVSLGVVIAGLAAIFLLLIVIKIFSHKRFILTIYLFGTGSIIAFNYLIFQGVMRHRGHLFILLIACLWLIEKEFLQKQNFISEQKPASQFRNQFLTVILLLHLIAGLHAYSVDLFYPFSMGKETAQFIKENNLEQLTIVGQRYRQASVLSGYLDKQIYYPDLGEFGSFWTVQTPMKDIQTITGLIRENPNDTLLVLTYPLQSDSTFPPDIKITELKRFVKPTIENFERSFYVYTARSNRQS</sequence>
<feature type="transmembrane region" description="Helical" evidence="1">
    <location>
        <begin position="290"/>
        <end position="311"/>
    </location>
</feature>
<evidence type="ECO:0008006" key="4">
    <source>
        <dbReference type="Google" id="ProtNLM"/>
    </source>
</evidence>
<reference evidence="2 3" key="1">
    <citation type="submission" date="2023-12" db="EMBL/GenBank/DDBJ databases">
        <title>Baltic Sea Cyanobacteria.</title>
        <authorList>
            <person name="Delbaje E."/>
            <person name="Fewer D.P."/>
            <person name="Shishido T.K."/>
        </authorList>
    </citation>
    <scope>NUCLEOTIDE SEQUENCE [LARGE SCALE GENOMIC DNA]</scope>
    <source>
        <strain evidence="2 3">CCNP 1315</strain>
    </source>
</reference>
<gene>
    <name evidence="2" type="ORF">VB854_06300</name>
</gene>
<name>A0ABU5TUI0_9CYAN</name>
<evidence type="ECO:0000256" key="1">
    <source>
        <dbReference type="SAM" id="Phobius"/>
    </source>
</evidence>
<dbReference type="Proteomes" id="UP001301728">
    <property type="component" value="Unassembled WGS sequence"/>
</dbReference>
<comment type="caution">
    <text evidence="2">The sequence shown here is derived from an EMBL/GenBank/DDBJ whole genome shotgun (WGS) entry which is preliminary data.</text>
</comment>
<keyword evidence="1" id="KW-0472">Membrane</keyword>
<feature type="transmembrane region" description="Helical" evidence="1">
    <location>
        <begin position="128"/>
        <end position="148"/>
    </location>
</feature>
<accession>A0ABU5TUI0</accession>
<feature type="transmembrane region" description="Helical" evidence="1">
    <location>
        <begin position="318"/>
        <end position="339"/>
    </location>
</feature>